<dbReference type="PROSITE" id="PS51898">
    <property type="entry name" value="TYR_RECOMBINASE"/>
    <property type="match status" value="1"/>
</dbReference>
<evidence type="ECO:0000256" key="4">
    <source>
        <dbReference type="ARBA" id="ARBA00022829"/>
    </source>
</evidence>
<evidence type="ECO:0000256" key="2">
    <source>
        <dbReference type="ARBA" id="ARBA00022490"/>
    </source>
</evidence>
<dbReference type="InterPro" id="IPR002104">
    <property type="entry name" value="Integrase_catalytic"/>
</dbReference>
<dbReference type="Gene3D" id="1.10.443.10">
    <property type="entry name" value="Intergrase catalytic core"/>
    <property type="match status" value="1"/>
</dbReference>
<evidence type="ECO:0000256" key="7">
    <source>
        <dbReference type="ARBA" id="ARBA00023172"/>
    </source>
</evidence>
<name>A0A0R1QZ66_9LACO</name>
<evidence type="ECO:0000256" key="6">
    <source>
        <dbReference type="ARBA" id="ARBA00023125"/>
    </source>
</evidence>
<evidence type="ECO:0000256" key="8">
    <source>
        <dbReference type="ARBA" id="ARBA00023306"/>
    </source>
</evidence>
<evidence type="ECO:0000256" key="3">
    <source>
        <dbReference type="ARBA" id="ARBA00022618"/>
    </source>
</evidence>
<dbReference type="CDD" id="cd00397">
    <property type="entry name" value="DNA_BRE_C"/>
    <property type="match status" value="1"/>
</dbReference>
<keyword evidence="3" id="KW-0132">Cell division</keyword>
<evidence type="ECO:0000256" key="1">
    <source>
        <dbReference type="ARBA" id="ARBA00004496"/>
    </source>
</evidence>
<sequence>MEARFMEKQHYLKLIDEELATAPWFVQEYYQAKATIPLSPATLYQYLTEFRRFFTWLIQEGLTPATQPADIQLDVLAHLKKETVELYKSALLNQTKANGAPGSRSHPTINRSLNALSSLFKYLTEDTEDEHGEAYFDRNVMHKIALVRTNETYATRAANLKTKLMLGNTDHDYLAFIDETYESRLTPTQKRYFRRDKVRDLAINALLLGSGLRVSEAANADLRHLNLKTSTIGVIRKGGQRDTVPIAPWTMPYIQAYVDQRTALYHAAPGDRALFLTIYRGQASRMQANTIEKMVAKYSAAFKVRITPHKLRHTLASKLYLATKNEQLVATQLGQNSTSATGLYTHMIDEEQRDGLKKL</sequence>
<keyword evidence="4" id="KW-0159">Chromosome partition</keyword>
<protein>
    <submittedName>
        <fullName evidence="12">Site-specific tyrosine recombinase XerS</fullName>
    </submittedName>
</protein>
<dbReference type="Pfam" id="PF00589">
    <property type="entry name" value="Phage_integrase"/>
    <property type="match status" value="1"/>
</dbReference>
<dbReference type="GO" id="GO:0003677">
    <property type="term" value="F:DNA binding"/>
    <property type="evidence" value="ECO:0007669"/>
    <property type="project" value="UniProtKB-UniRule"/>
</dbReference>
<reference evidence="12 13" key="1">
    <citation type="journal article" date="2015" name="Genome Announc.">
        <title>Expanding the biotechnology potential of lactobacilli through comparative genomics of 213 strains and associated genera.</title>
        <authorList>
            <person name="Sun Z."/>
            <person name="Harris H.M."/>
            <person name="McCann A."/>
            <person name="Guo C."/>
            <person name="Argimon S."/>
            <person name="Zhang W."/>
            <person name="Yang X."/>
            <person name="Jeffery I.B."/>
            <person name="Cooney J.C."/>
            <person name="Kagawa T.F."/>
            <person name="Liu W."/>
            <person name="Song Y."/>
            <person name="Salvetti E."/>
            <person name="Wrobel A."/>
            <person name="Rasinkangas P."/>
            <person name="Parkhill J."/>
            <person name="Rea M.C."/>
            <person name="O'Sullivan O."/>
            <person name="Ritari J."/>
            <person name="Douillard F.P."/>
            <person name="Paul Ross R."/>
            <person name="Yang R."/>
            <person name="Briner A.E."/>
            <person name="Felis G.E."/>
            <person name="de Vos W.M."/>
            <person name="Barrangou R."/>
            <person name="Klaenhammer T.R."/>
            <person name="Caufield P.W."/>
            <person name="Cui Y."/>
            <person name="Zhang H."/>
            <person name="O'Toole P.W."/>
        </authorList>
    </citation>
    <scope>NUCLEOTIDE SEQUENCE [LARGE SCALE GENOMIC DNA]</scope>
    <source>
        <strain evidence="12 13">DSM 15429</strain>
    </source>
</reference>
<dbReference type="PROSITE" id="PS51900">
    <property type="entry name" value="CB"/>
    <property type="match status" value="1"/>
</dbReference>
<dbReference type="GO" id="GO:0006310">
    <property type="term" value="P:DNA recombination"/>
    <property type="evidence" value="ECO:0007669"/>
    <property type="project" value="UniProtKB-KW"/>
</dbReference>
<dbReference type="GO" id="GO:0051301">
    <property type="term" value="P:cell division"/>
    <property type="evidence" value="ECO:0007669"/>
    <property type="project" value="UniProtKB-KW"/>
</dbReference>
<keyword evidence="7" id="KW-0233">DNA recombination</keyword>
<dbReference type="InterPro" id="IPR011010">
    <property type="entry name" value="DNA_brk_join_enz"/>
</dbReference>
<gene>
    <name evidence="12" type="ORF">FD37_GL000877</name>
</gene>
<keyword evidence="8" id="KW-0131">Cell cycle</keyword>
<evidence type="ECO:0000256" key="5">
    <source>
        <dbReference type="ARBA" id="ARBA00022908"/>
    </source>
</evidence>
<dbReference type="SUPFAM" id="SSF56349">
    <property type="entry name" value="DNA breaking-rejoining enzymes"/>
    <property type="match status" value="1"/>
</dbReference>
<dbReference type="InterPro" id="IPR044068">
    <property type="entry name" value="CB"/>
</dbReference>
<dbReference type="GO" id="GO:0005737">
    <property type="term" value="C:cytoplasm"/>
    <property type="evidence" value="ECO:0007669"/>
    <property type="project" value="UniProtKB-SubCell"/>
</dbReference>
<dbReference type="InterPro" id="IPR010998">
    <property type="entry name" value="Integrase_recombinase_N"/>
</dbReference>
<dbReference type="Proteomes" id="UP000051835">
    <property type="component" value="Unassembled WGS sequence"/>
</dbReference>
<dbReference type="Gene3D" id="1.10.150.130">
    <property type="match status" value="1"/>
</dbReference>
<evidence type="ECO:0000259" key="11">
    <source>
        <dbReference type="PROSITE" id="PS51900"/>
    </source>
</evidence>
<evidence type="ECO:0000256" key="9">
    <source>
        <dbReference type="PROSITE-ProRule" id="PRU01248"/>
    </source>
</evidence>
<keyword evidence="6 9" id="KW-0238">DNA-binding</keyword>
<dbReference type="PANTHER" id="PTHR30349:SF77">
    <property type="entry name" value="TYROSINE RECOMBINASE XERC"/>
    <property type="match status" value="1"/>
</dbReference>
<keyword evidence="2" id="KW-0963">Cytoplasm</keyword>
<keyword evidence="5" id="KW-0229">DNA integration</keyword>
<proteinExistence type="predicted"/>
<organism evidence="12 13">
    <name type="scientific">Levilactobacillus spicheri DSM 15429</name>
    <dbReference type="NCBI Taxonomy" id="1423805"/>
    <lineage>
        <taxon>Bacteria</taxon>
        <taxon>Bacillati</taxon>
        <taxon>Bacillota</taxon>
        <taxon>Bacilli</taxon>
        <taxon>Lactobacillales</taxon>
        <taxon>Lactobacillaceae</taxon>
        <taxon>Levilactobacillus</taxon>
    </lineage>
</organism>
<comment type="caution">
    <text evidence="12">The sequence shown here is derived from an EMBL/GenBank/DDBJ whole genome shotgun (WGS) entry which is preliminary data.</text>
</comment>
<dbReference type="PATRIC" id="fig|1423805.4.peg.900"/>
<evidence type="ECO:0000313" key="12">
    <source>
        <dbReference type="EMBL" id="KRL49278.1"/>
    </source>
</evidence>
<dbReference type="EMBL" id="AZFC01000012">
    <property type="protein sequence ID" value="KRL49278.1"/>
    <property type="molecule type" value="Genomic_DNA"/>
</dbReference>
<feature type="domain" description="Tyr recombinase" evidence="10">
    <location>
        <begin position="163"/>
        <end position="357"/>
    </location>
</feature>
<dbReference type="NCBIfam" id="NF003462">
    <property type="entry name" value="PRK05084.1"/>
    <property type="match status" value="1"/>
</dbReference>
<comment type="subcellular location">
    <subcellularLocation>
        <location evidence="1">Cytoplasm</location>
    </subcellularLocation>
</comment>
<evidence type="ECO:0000313" key="13">
    <source>
        <dbReference type="Proteomes" id="UP000051835"/>
    </source>
</evidence>
<dbReference type="InterPro" id="IPR013762">
    <property type="entry name" value="Integrase-like_cat_sf"/>
</dbReference>
<accession>A0A0R1QZ66</accession>
<dbReference type="AlphaFoldDB" id="A0A0R1QZ66"/>
<evidence type="ECO:0000259" key="10">
    <source>
        <dbReference type="PROSITE" id="PS51898"/>
    </source>
</evidence>
<feature type="domain" description="Core-binding (CB)" evidence="11">
    <location>
        <begin position="20"/>
        <end position="124"/>
    </location>
</feature>
<dbReference type="InterPro" id="IPR050090">
    <property type="entry name" value="Tyrosine_recombinase_XerCD"/>
</dbReference>
<dbReference type="GO" id="GO:0007059">
    <property type="term" value="P:chromosome segregation"/>
    <property type="evidence" value="ECO:0007669"/>
    <property type="project" value="UniProtKB-KW"/>
</dbReference>
<dbReference type="GO" id="GO:0015074">
    <property type="term" value="P:DNA integration"/>
    <property type="evidence" value="ECO:0007669"/>
    <property type="project" value="UniProtKB-KW"/>
</dbReference>
<dbReference type="PANTHER" id="PTHR30349">
    <property type="entry name" value="PHAGE INTEGRASE-RELATED"/>
    <property type="match status" value="1"/>
</dbReference>